<reference evidence="1" key="1">
    <citation type="submission" date="2023-08" db="EMBL/GenBank/DDBJ databases">
        <authorList>
            <person name="Chen Y."/>
            <person name="Shah S."/>
            <person name="Dougan E. K."/>
            <person name="Thang M."/>
            <person name="Chan C."/>
        </authorList>
    </citation>
    <scope>NUCLEOTIDE SEQUENCE</scope>
</reference>
<protein>
    <submittedName>
        <fullName evidence="1">Uncharacterized protein</fullName>
    </submittedName>
</protein>
<dbReference type="AlphaFoldDB" id="A0AA36JTB6"/>
<comment type="caution">
    <text evidence="1">The sequence shown here is derived from an EMBL/GenBank/DDBJ whole genome shotgun (WGS) entry which is preliminary data.</text>
</comment>
<evidence type="ECO:0000313" key="2">
    <source>
        <dbReference type="Proteomes" id="UP001178507"/>
    </source>
</evidence>
<dbReference type="Proteomes" id="UP001178507">
    <property type="component" value="Unassembled WGS sequence"/>
</dbReference>
<evidence type="ECO:0000313" key="1">
    <source>
        <dbReference type="EMBL" id="CAJ1410904.1"/>
    </source>
</evidence>
<dbReference type="EMBL" id="CAUJNA010003846">
    <property type="protein sequence ID" value="CAJ1410904.1"/>
    <property type="molecule type" value="Genomic_DNA"/>
</dbReference>
<gene>
    <name evidence="1" type="ORF">EVOR1521_LOCUS31628</name>
</gene>
<name>A0AA36JTB6_9DINO</name>
<keyword evidence="2" id="KW-1185">Reference proteome</keyword>
<organism evidence="1 2">
    <name type="scientific">Effrenium voratum</name>
    <dbReference type="NCBI Taxonomy" id="2562239"/>
    <lineage>
        <taxon>Eukaryota</taxon>
        <taxon>Sar</taxon>
        <taxon>Alveolata</taxon>
        <taxon>Dinophyceae</taxon>
        <taxon>Suessiales</taxon>
        <taxon>Symbiodiniaceae</taxon>
        <taxon>Effrenium</taxon>
    </lineage>
</organism>
<proteinExistence type="predicted"/>
<sequence>MDVLELWEKNGGLRFLDAAALAELGQSRGTWHQAAQRFWDAWHGQLLALATGSSSAIRPELARLWAAHQKLIKEKGDRMSKIQSAGDMYRCWPSRDWFNEGPMPFKEEWSFECGDSSYNIWIMDLEVAAACIGRIATDLYLRELWPKPRHTPEQANRLAGLKSAEELAGLLAQVEAQVHQDSDWEFSMRPCRWLMDQIWWSDRHTRRRIDPELVKARPYLSEGALLPRRPQPKQGLSLMKGQESAFLTWDKHEVWVYACYVD</sequence>
<accession>A0AA36JTB6</accession>